<gene>
    <name evidence="2" type="ORF">CDAR_250991</name>
</gene>
<dbReference type="AlphaFoldDB" id="A0AAV4TPH9"/>
<dbReference type="EMBL" id="BPLQ01009812">
    <property type="protein sequence ID" value="GIY46745.1"/>
    <property type="molecule type" value="Genomic_DNA"/>
</dbReference>
<reference evidence="2 3" key="1">
    <citation type="submission" date="2021-06" db="EMBL/GenBank/DDBJ databases">
        <title>Caerostris darwini draft genome.</title>
        <authorList>
            <person name="Kono N."/>
            <person name="Arakawa K."/>
        </authorList>
    </citation>
    <scope>NUCLEOTIDE SEQUENCE [LARGE SCALE GENOMIC DNA]</scope>
</reference>
<evidence type="ECO:0000256" key="1">
    <source>
        <dbReference type="SAM" id="MobiDB-lite"/>
    </source>
</evidence>
<feature type="region of interest" description="Disordered" evidence="1">
    <location>
        <begin position="1"/>
        <end position="60"/>
    </location>
</feature>
<proteinExistence type="predicted"/>
<keyword evidence="3" id="KW-1185">Reference proteome</keyword>
<evidence type="ECO:0000313" key="2">
    <source>
        <dbReference type="EMBL" id="GIY46745.1"/>
    </source>
</evidence>
<organism evidence="2 3">
    <name type="scientific">Caerostris darwini</name>
    <dbReference type="NCBI Taxonomy" id="1538125"/>
    <lineage>
        <taxon>Eukaryota</taxon>
        <taxon>Metazoa</taxon>
        <taxon>Ecdysozoa</taxon>
        <taxon>Arthropoda</taxon>
        <taxon>Chelicerata</taxon>
        <taxon>Arachnida</taxon>
        <taxon>Araneae</taxon>
        <taxon>Araneomorphae</taxon>
        <taxon>Entelegynae</taxon>
        <taxon>Araneoidea</taxon>
        <taxon>Araneidae</taxon>
        <taxon>Caerostris</taxon>
    </lineage>
</organism>
<comment type="caution">
    <text evidence="2">The sequence shown here is derived from an EMBL/GenBank/DDBJ whole genome shotgun (WGS) entry which is preliminary data.</text>
</comment>
<dbReference type="Proteomes" id="UP001054837">
    <property type="component" value="Unassembled WGS sequence"/>
</dbReference>
<sequence>MYTSRQKSPAIVPSPDKKDPVSCPTQVKTRELSDRLLLSGLEPISPQKKGGPRRYPSAPKSQQIKLFNKFRMQYTSFSQNKERKLLGRPKNSVRFNMNPETGLIFHATAVFLQ</sequence>
<evidence type="ECO:0000313" key="3">
    <source>
        <dbReference type="Proteomes" id="UP001054837"/>
    </source>
</evidence>
<protein>
    <submittedName>
        <fullName evidence="2">Uncharacterized protein</fullName>
    </submittedName>
</protein>
<name>A0AAV4TPH9_9ARAC</name>
<accession>A0AAV4TPH9</accession>